<dbReference type="Proteomes" id="UP001501470">
    <property type="component" value="Unassembled WGS sequence"/>
</dbReference>
<name>A0ABN2DDP5_9ACTN</name>
<evidence type="ECO:0008006" key="4">
    <source>
        <dbReference type="Google" id="ProtNLM"/>
    </source>
</evidence>
<reference evidence="2 3" key="1">
    <citation type="journal article" date="2019" name="Int. J. Syst. Evol. Microbiol.">
        <title>The Global Catalogue of Microorganisms (GCM) 10K type strain sequencing project: providing services to taxonomists for standard genome sequencing and annotation.</title>
        <authorList>
            <consortium name="The Broad Institute Genomics Platform"/>
            <consortium name="The Broad Institute Genome Sequencing Center for Infectious Disease"/>
            <person name="Wu L."/>
            <person name="Ma J."/>
        </authorList>
    </citation>
    <scope>NUCLEOTIDE SEQUENCE [LARGE SCALE GENOMIC DNA]</scope>
    <source>
        <strain evidence="2 3">JCM 15933</strain>
    </source>
</reference>
<feature type="region of interest" description="Disordered" evidence="1">
    <location>
        <begin position="102"/>
        <end position="129"/>
    </location>
</feature>
<organism evidence="2 3">
    <name type="scientific">Dactylosporangium maewongense</name>
    <dbReference type="NCBI Taxonomy" id="634393"/>
    <lineage>
        <taxon>Bacteria</taxon>
        <taxon>Bacillati</taxon>
        <taxon>Actinomycetota</taxon>
        <taxon>Actinomycetes</taxon>
        <taxon>Micromonosporales</taxon>
        <taxon>Micromonosporaceae</taxon>
        <taxon>Dactylosporangium</taxon>
    </lineage>
</organism>
<gene>
    <name evidence="2" type="ORF">GCM10009827_116720</name>
</gene>
<proteinExistence type="predicted"/>
<protein>
    <recommendedName>
        <fullName evidence="4">DUF4913 domain-containing protein</fullName>
    </recommendedName>
</protein>
<evidence type="ECO:0000313" key="2">
    <source>
        <dbReference type="EMBL" id="GAA1575538.1"/>
    </source>
</evidence>
<evidence type="ECO:0000256" key="1">
    <source>
        <dbReference type="SAM" id="MobiDB-lite"/>
    </source>
</evidence>
<dbReference type="InterPro" id="IPR032584">
    <property type="entry name" value="DUF4913"/>
</dbReference>
<evidence type="ECO:0000313" key="3">
    <source>
        <dbReference type="Proteomes" id="UP001501470"/>
    </source>
</evidence>
<dbReference type="RefSeq" id="WP_344515363.1">
    <property type="nucleotide sequence ID" value="NZ_BAAAQD010000055.1"/>
</dbReference>
<comment type="caution">
    <text evidence="2">The sequence shown here is derived from an EMBL/GenBank/DDBJ whole genome shotgun (WGS) entry which is preliminary data.</text>
</comment>
<sequence>MTAAASVDTSEQEQHPPLYPSLEAWVVGYFTPMFLHRIPGNPRLRWCAEWWDHAEAIARLTLLWTTWEAARWQPEAKPGWWLDFDHHLHILLATDGPFRNCRQPEGARAGKHEPLTVPDVSPAPTDWWE</sequence>
<accession>A0ABN2DDP5</accession>
<dbReference type="Pfam" id="PF16259">
    <property type="entry name" value="DUF4913"/>
    <property type="match status" value="1"/>
</dbReference>
<dbReference type="EMBL" id="BAAAQD010000055">
    <property type="protein sequence ID" value="GAA1575538.1"/>
    <property type="molecule type" value="Genomic_DNA"/>
</dbReference>
<keyword evidence="3" id="KW-1185">Reference proteome</keyword>